<dbReference type="OrthoDB" id="5526723at2"/>
<evidence type="ECO:0000256" key="3">
    <source>
        <dbReference type="SAM" id="SignalP"/>
    </source>
</evidence>
<dbReference type="AlphaFoldDB" id="A0A4P2Q7Q8"/>
<reference evidence="4 5" key="1">
    <citation type="submission" date="2015-09" db="EMBL/GenBank/DDBJ databases">
        <title>Sorangium comparison.</title>
        <authorList>
            <person name="Zaburannyi N."/>
            <person name="Bunk B."/>
            <person name="Overmann J."/>
            <person name="Mueller R."/>
        </authorList>
    </citation>
    <scope>NUCLEOTIDE SEQUENCE [LARGE SCALE GENOMIC DNA]</scope>
    <source>
        <strain evidence="4 5">So ceGT47</strain>
    </source>
</reference>
<dbReference type="RefSeq" id="WP_129352581.1">
    <property type="nucleotide sequence ID" value="NZ_CP012670.1"/>
</dbReference>
<evidence type="ECO:0008006" key="6">
    <source>
        <dbReference type="Google" id="ProtNLM"/>
    </source>
</evidence>
<proteinExistence type="predicted"/>
<dbReference type="Proteomes" id="UP000295781">
    <property type="component" value="Chromosome"/>
</dbReference>
<organism evidence="4 5">
    <name type="scientific">Sorangium cellulosum</name>
    <name type="common">Polyangium cellulosum</name>
    <dbReference type="NCBI Taxonomy" id="56"/>
    <lineage>
        <taxon>Bacteria</taxon>
        <taxon>Pseudomonadati</taxon>
        <taxon>Myxococcota</taxon>
        <taxon>Polyangia</taxon>
        <taxon>Polyangiales</taxon>
        <taxon>Polyangiaceae</taxon>
        <taxon>Sorangium</taxon>
    </lineage>
</organism>
<evidence type="ECO:0000256" key="2">
    <source>
        <dbReference type="SAM" id="MobiDB-lite"/>
    </source>
</evidence>
<feature type="coiled-coil region" evidence="1">
    <location>
        <begin position="256"/>
        <end position="283"/>
    </location>
</feature>
<evidence type="ECO:0000256" key="1">
    <source>
        <dbReference type="SAM" id="Coils"/>
    </source>
</evidence>
<feature type="region of interest" description="Disordered" evidence="2">
    <location>
        <begin position="128"/>
        <end position="160"/>
    </location>
</feature>
<keyword evidence="3" id="KW-0732">Signal</keyword>
<feature type="compositionally biased region" description="Low complexity" evidence="2">
    <location>
        <begin position="130"/>
        <end position="143"/>
    </location>
</feature>
<keyword evidence="1" id="KW-0175">Coiled coil</keyword>
<name>A0A4P2Q7Q8_SORCE</name>
<feature type="signal peptide" evidence="3">
    <location>
        <begin position="1"/>
        <end position="30"/>
    </location>
</feature>
<evidence type="ECO:0000313" key="4">
    <source>
        <dbReference type="EMBL" id="AUX25574.1"/>
    </source>
</evidence>
<sequence>MRPNHRTTGRSALLLACALACALPASRARAELPLDDDPPAFDPRGGRLDAAPHELWAAVPGRARPLWVALQLGISQLGGGERSLSGMLLASIPLERLADRELRRGALPRSPGASSLLAVAAEAEPPRLKPAPAAAHPARAAPSLEPPDVPPPAPPAEVEPPLPLPVRVTPEMARAAVEAALRQARLLDPGARIDAIASRARSASLLPELRLRVSRLVDEDEKLAPTEYDPARRTASGGTSLWLEARATWRLDRVLFADEEIALERLRRERAELQTKLTARVLELLFTWQRAVARSADPGGSPDELRDATLAALEAEASLDLLTGGWMTRHRAARE</sequence>
<dbReference type="EMBL" id="CP012670">
    <property type="protein sequence ID" value="AUX25574.1"/>
    <property type="molecule type" value="Genomic_DNA"/>
</dbReference>
<feature type="chain" id="PRO_5020298489" description="Secreted protein" evidence="3">
    <location>
        <begin position="31"/>
        <end position="335"/>
    </location>
</feature>
<accession>A0A4P2Q7Q8</accession>
<protein>
    <recommendedName>
        <fullName evidence="6">Secreted protein</fullName>
    </recommendedName>
</protein>
<evidence type="ECO:0000313" key="5">
    <source>
        <dbReference type="Proteomes" id="UP000295781"/>
    </source>
</evidence>
<feature type="compositionally biased region" description="Pro residues" evidence="2">
    <location>
        <begin position="144"/>
        <end position="160"/>
    </location>
</feature>
<gene>
    <name evidence="4" type="ORF">SOCEGT47_061220</name>
</gene>